<proteinExistence type="predicted"/>
<dbReference type="AlphaFoldDB" id="A0AAV1CRN8"/>
<feature type="compositionally biased region" description="Polar residues" evidence="1">
    <location>
        <begin position="1"/>
        <end position="14"/>
    </location>
</feature>
<organism evidence="2 3">
    <name type="scientific">Oldenlandia corymbosa var. corymbosa</name>
    <dbReference type="NCBI Taxonomy" id="529605"/>
    <lineage>
        <taxon>Eukaryota</taxon>
        <taxon>Viridiplantae</taxon>
        <taxon>Streptophyta</taxon>
        <taxon>Embryophyta</taxon>
        <taxon>Tracheophyta</taxon>
        <taxon>Spermatophyta</taxon>
        <taxon>Magnoliopsida</taxon>
        <taxon>eudicotyledons</taxon>
        <taxon>Gunneridae</taxon>
        <taxon>Pentapetalae</taxon>
        <taxon>asterids</taxon>
        <taxon>lamiids</taxon>
        <taxon>Gentianales</taxon>
        <taxon>Rubiaceae</taxon>
        <taxon>Rubioideae</taxon>
        <taxon>Spermacoceae</taxon>
        <taxon>Hedyotis-Oldenlandia complex</taxon>
        <taxon>Oldenlandia</taxon>
    </lineage>
</organism>
<sequence>MDSNNLRAAQGQTNPVPPRQSHVISAGEASAVTNVLFPTAMDGAGDWKTEVQADSRRRIINKMVDKVIRMSLKKYYDLIMSKKNCKSSREPSQGLKKWCKMLQQARYVKHSLRARL</sequence>
<evidence type="ECO:0000256" key="1">
    <source>
        <dbReference type="SAM" id="MobiDB-lite"/>
    </source>
</evidence>
<dbReference type="EMBL" id="OX459120">
    <property type="protein sequence ID" value="CAI9098216.1"/>
    <property type="molecule type" value="Genomic_DNA"/>
</dbReference>
<accession>A0AAV1CRN8</accession>
<evidence type="ECO:0000313" key="3">
    <source>
        <dbReference type="Proteomes" id="UP001161247"/>
    </source>
</evidence>
<keyword evidence="3" id="KW-1185">Reference proteome</keyword>
<name>A0AAV1CRN8_OLDCO</name>
<evidence type="ECO:0000313" key="2">
    <source>
        <dbReference type="EMBL" id="CAI9098216.1"/>
    </source>
</evidence>
<dbReference type="Proteomes" id="UP001161247">
    <property type="component" value="Chromosome 3"/>
</dbReference>
<protein>
    <submittedName>
        <fullName evidence="2">OLC1v1034826C1</fullName>
    </submittedName>
</protein>
<gene>
    <name evidence="2" type="ORF">OLC1_LOCUS8490</name>
</gene>
<feature type="region of interest" description="Disordered" evidence="1">
    <location>
        <begin position="1"/>
        <end position="21"/>
    </location>
</feature>
<reference evidence="2" key="1">
    <citation type="submission" date="2023-03" db="EMBL/GenBank/DDBJ databases">
        <authorList>
            <person name="Julca I."/>
        </authorList>
    </citation>
    <scope>NUCLEOTIDE SEQUENCE</scope>
</reference>